<dbReference type="AlphaFoldDB" id="A0A369JE55"/>
<proteinExistence type="predicted"/>
<dbReference type="SUPFAM" id="SSF53335">
    <property type="entry name" value="S-adenosyl-L-methionine-dependent methyltransferases"/>
    <property type="match status" value="1"/>
</dbReference>
<comment type="caution">
    <text evidence="1">The sequence shown here is derived from an EMBL/GenBank/DDBJ whole genome shotgun (WGS) entry which is preliminary data.</text>
</comment>
<dbReference type="InterPro" id="IPR029063">
    <property type="entry name" value="SAM-dependent_MTases_sf"/>
</dbReference>
<evidence type="ECO:0000313" key="2">
    <source>
        <dbReference type="Proteomes" id="UP000076154"/>
    </source>
</evidence>
<accession>A0A369JE55</accession>
<dbReference type="EMBL" id="LUEZ02000107">
    <property type="protein sequence ID" value="RDB17973.1"/>
    <property type="molecule type" value="Genomic_DNA"/>
</dbReference>
<dbReference type="InParanoid" id="A0A369JE55"/>
<dbReference type="Proteomes" id="UP000076154">
    <property type="component" value="Unassembled WGS sequence"/>
</dbReference>
<organism evidence="1 2">
    <name type="scientific">Hypsizygus marmoreus</name>
    <name type="common">White beech mushroom</name>
    <name type="synonym">Agaricus marmoreus</name>
    <dbReference type="NCBI Taxonomy" id="39966"/>
    <lineage>
        <taxon>Eukaryota</taxon>
        <taxon>Fungi</taxon>
        <taxon>Dikarya</taxon>
        <taxon>Basidiomycota</taxon>
        <taxon>Agaricomycotina</taxon>
        <taxon>Agaricomycetes</taxon>
        <taxon>Agaricomycetidae</taxon>
        <taxon>Agaricales</taxon>
        <taxon>Tricholomatineae</taxon>
        <taxon>Lyophyllaceae</taxon>
        <taxon>Hypsizygus</taxon>
    </lineage>
</organism>
<gene>
    <name evidence="1" type="ORF">Hypma_000789</name>
</gene>
<evidence type="ECO:0000313" key="1">
    <source>
        <dbReference type="EMBL" id="RDB17973.1"/>
    </source>
</evidence>
<name>A0A369JE55_HYPMA</name>
<sequence length="277" mass="31382">MSRGDRTVVTGNISTSMRNNYQTLGVSEYYKKVGSTYRNPHFPGIRRCVFLWLNRLWEMDSAVLSTQRRILIFDMACGSGEGTIAAKEWWSLGRRLHEFVVLKSEGEKPTVNLPRSRTKIAPPPLGPGVRQPHIIAADPFTCAAYRDRTSLPCAALSFKEISEGALPPIPSDTEVAGEEAMPGDGARTPIIDIIICSFALHLIEDPSQLFSLLWELSSKARWLVILAPHKKPEIKDGWGWCKWDIDAWQSCRMTDQIRELVNDRVHCRVYRSMNVRQ</sequence>
<reference evidence="1" key="1">
    <citation type="submission" date="2018-04" db="EMBL/GenBank/DDBJ databases">
        <title>Whole genome sequencing of Hypsizygus marmoreus.</title>
        <authorList>
            <person name="Choi I.-G."/>
            <person name="Min B."/>
            <person name="Kim J.-G."/>
            <person name="Kim S."/>
            <person name="Oh Y.-L."/>
            <person name="Kong W.-S."/>
            <person name="Park H."/>
            <person name="Jeong J."/>
            <person name="Song E.-S."/>
        </authorList>
    </citation>
    <scope>NUCLEOTIDE SEQUENCE [LARGE SCALE GENOMIC DNA]</scope>
    <source>
        <strain evidence="1">51987-8</strain>
    </source>
</reference>
<keyword evidence="2" id="KW-1185">Reference proteome</keyword>
<protein>
    <submittedName>
        <fullName evidence="1">Uncharacterized protein C17A5.05c</fullName>
    </submittedName>
</protein>
<dbReference type="OrthoDB" id="66144at2759"/>